<dbReference type="RefSeq" id="WP_283764313.1">
    <property type="nucleotide sequence ID" value="NZ_JAQPOK010000148.1"/>
</dbReference>
<feature type="region of interest" description="Disordered" evidence="1">
    <location>
        <begin position="213"/>
        <end position="236"/>
    </location>
</feature>
<evidence type="ECO:0000313" key="3">
    <source>
        <dbReference type="Proteomes" id="UP001231370"/>
    </source>
</evidence>
<sequence length="236" mass="27080">MDLPQFTETQHPLIESLAHYSDRELLTLFQRHPESGRYFTAIFCRYNPIVYTLISHWARSPVQADYLFACTWRHIYYELGGLHLHGATPQPGESPLTLQNALINFTAFCINNMELPPVESIYYNLQECSPPLWCYVEQAMDRLEPMIRLMILLSQTFHWSETRIAAYLQAEGESISPFQVKTHLQQGLASLEAALPTDIRTIYLNVNDNVNSQESGTADESFSPNFSPTPEPMQTF</sequence>
<evidence type="ECO:0000256" key="1">
    <source>
        <dbReference type="SAM" id="MobiDB-lite"/>
    </source>
</evidence>
<comment type="caution">
    <text evidence="2">The sequence shown here is derived from an EMBL/GenBank/DDBJ whole genome shotgun (WGS) entry which is preliminary data.</text>
</comment>
<dbReference type="Proteomes" id="UP001231370">
    <property type="component" value="Unassembled WGS sequence"/>
</dbReference>
<accession>A0ABT7BPA8</accession>
<feature type="compositionally biased region" description="Pro residues" evidence="1">
    <location>
        <begin position="227"/>
        <end position="236"/>
    </location>
</feature>
<protein>
    <submittedName>
        <fullName evidence="2">Sigma-70 family RNA polymerase sigma factor</fullName>
    </submittedName>
</protein>
<reference evidence="2 3" key="1">
    <citation type="submission" date="2023-01" db="EMBL/GenBank/DDBJ databases">
        <title>Novel diversity within Roseofilum (Cyanobacteria; Desertifilaceae) from marine benthic mats with descriptions of four novel species.</title>
        <authorList>
            <person name="Wang Y."/>
            <person name="Berthold D.E."/>
            <person name="Hu J."/>
            <person name="Lefler F.W."/>
            <person name="Laughinghouse H.D. IV."/>
        </authorList>
    </citation>
    <scope>NUCLEOTIDE SEQUENCE [LARGE SCALE GENOMIC DNA]</scope>
    <source>
        <strain evidence="2 3">BLCC-M91</strain>
    </source>
</reference>
<name>A0ABT7BPA8_9CYAN</name>
<keyword evidence="3" id="KW-1185">Reference proteome</keyword>
<dbReference type="EMBL" id="JAQPOK010000148">
    <property type="protein sequence ID" value="MDJ1181015.1"/>
    <property type="molecule type" value="Genomic_DNA"/>
</dbReference>
<organism evidence="2 3">
    <name type="scientific">Roseofilum halophilum BLCC-M91</name>
    <dbReference type="NCBI Taxonomy" id="3022259"/>
    <lineage>
        <taxon>Bacteria</taxon>
        <taxon>Bacillati</taxon>
        <taxon>Cyanobacteriota</taxon>
        <taxon>Cyanophyceae</taxon>
        <taxon>Desertifilales</taxon>
        <taxon>Desertifilaceae</taxon>
        <taxon>Roseofilum</taxon>
        <taxon>Roseofilum halophilum</taxon>
    </lineage>
</organism>
<gene>
    <name evidence="2" type="ORF">PJF56_19320</name>
</gene>
<proteinExistence type="predicted"/>
<feature type="compositionally biased region" description="Polar residues" evidence="1">
    <location>
        <begin position="213"/>
        <end position="226"/>
    </location>
</feature>
<evidence type="ECO:0000313" key="2">
    <source>
        <dbReference type="EMBL" id="MDJ1181015.1"/>
    </source>
</evidence>